<organism evidence="8 9">
    <name type="scientific">Clavispora lusitaniae (strain ATCC 42720)</name>
    <name type="common">Yeast</name>
    <name type="synonym">Candida lusitaniae</name>
    <dbReference type="NCBI Taxonomy" id="306902"/>
    <lineage>
        <taxon>Eukaryota</taxon>
        <taxon>Fungi</taxon>
        <taxon>Dikarya</taxon>
        <taxon>Ascomycota</taxon>
        <taxon>Saccharomycotina</taxon>
        <taxon>Pichiomycetes</taxon>
        <taxon>Metschnikowiaceae</taxon>
        <taxon>Clavispora</taxon>
    </lineage>
</organism>
<keyword evidence="5" id="KW-0548">Nucleotidyltransferase</keyword>
<dbReference type="STRING" id="306902.C4Y646"/>
<dbReference type="InterPro" id="IPR037034">
    <property type="entry name" value="RNA_pol_Rpb2_2_sf"/>
</dbReference>
<evidence type="ECO:0000256" key="2">
    <source>
        <dbReference type="ARBA" id="ARBA00012418"/>
    </source>
</evidence>
<dbReference type="FunFam" id="3.90.1100.10:FF:000011">
    <property type="entry name" value="DNA-directed RNA polymerase subunit beta"/>
    <property type="match status" value="1"/>
</dbReference>
<dbReference type="VEuPathDB" id="FungiDB:CLUG_03630"/>
<keyword evidence="3" id="KW-0240">DNA-directed RNA polymerase</keyword>
<dbReference type="InParanoid" id="C4Y646"/>
<dbReference type="GO" id="GO:0003899">
    <property type="term" value="F:DNA-directed RNA polymerase activity"/>
    <property type="evidence" value="ECO:0007669"/>
    <property type="project" value="UniProtKB-EC"/>
</dbReference>
<dbReference type="KEGG" id="clu:CLUG_03630"/>
<dbReference type="GO" id="GO:0003677">
    <property type="term" value="F:DNA binding"/>
    <property type="evidence" value="ECO:0007669"/>
    <property type="project" value="InterPro"/>
</dbReference>
<comment type="similarity">
    <text evidence="1">Belongs to the RNA polymerase beta chain family.</text>
</comment>
<dbReference type="SUPFAM" id="SSF64484">
    <property type="entry name" value="beta and beta-prime subunits of DNA dependent RNA-polymerase"/>
    <property type="match status" value="1"/>
</dbReference>
<evidence type="ECO:0000313" key="9">
    <source>
        <dbReference type="Proteomes" id="UP000007703"/>
    </source>
</evidence>
<evidence type="ECO:0000256" key="6">
    <source>
        <dbReference type="ARBA" id="ARBA00023163"/>
    </source>
</evidence>
<evidence type="ECO:0000256" key="5">
    <source>
        <dbReference type="ARBA" id="ARBA00022695"/>
    </source>
</evidence>
<dbReference type="Gene3D" id="3.90.1110.10">
    <property type="entry name" value="RNA polymerase Rpb2, domain 2"/>
    <property type="match status" value="1"/>
</dbReference>
<reference evidence="8 9" key="1">
    <citation type="journal article" date="2009" name="Nature">
        <title>Evolution of pathogenicity and sexual reproduction in eight Candida genomes.</title>
        <authorList>
            <person name="Butler G."/>
            <person name="Rasmussen M.D."/>
            <person name="Lin M.F."/>
            <person name="Santos M.A."/>
            <person name="Sakthikumar S."/>
            <person name="Munro C.A."/>
            <person name="Rheinbay E."/>
            <person name="Grabherr M."/>
            <person name="Forche A."/>
            <person name="Reedy J.L."/>
            <person name="Agrafioti I."/>
            <person name="Arnaud M.B."/>
            <person name="Bates S."/>
            <person name="Brown A.J."/>
            <person name="Brunke S."/>
            <person name="Costanzo M.C."/>
            <person name="Fitzpatrick D.A."/>
            <person name="de Groot P.W."/>
            <person name="Harris D."/>
            <person name="Hoyer L.L."/>
            <person name="Hube B."/>
            <person name="Klis F.M."/>
            <person name="Kodira C."/>
            <person name="Lennard N."/>
            <person name="Logue M.E."/>
            <person name="Martin R."/>
            <person name="Neiman A.M."/>
            <person name="Nikolaou E."/>
            <person name="Quail M.A."/>
            <person name="Quinn J."/>
            <person name="Santos M.C."/>
            <person name="Schmitzberger F.F."/>
            <person name="Sherlock G."/>
            <person name="Shah P."/>
            <person name="Silverstein K.A."/>
            <person name="Skrzypek M.S."/>
            <person name="Soll D."/>
            <person name="Staggs R."/>
            <person name="Stansfield I."/>
            <person name="Stumpf M.P."/>
            <person name="Sudbery P.E."/>
            <person name="Srikantha T."/>
            <person name="Zeng Q."/>
            <person name="Berman J."/>
            <person name="Berriman M."/>
            <person name="Heitman J."/>
            <person name="Gow N.A."/>
            <person name="Lorenz M.C."/>
            <person name="Birren B.W."/>
            <person name="Kellis M."/>
            <person name="Cuomo C.A."/>
        </authorList>
    </citation>
    <scope>NUCLEOTIDE SEQUENCE [LARGE SCALE GENOMIC DNA]</scope>
    <source>
        <strain evidence="8 9">ATCC 42720</strain>
    </source>
</reference>
<dbReference type="InterPro" id="IPR007644">
    <property type="entry name" value="RNA_pol_bsu_protrusion"/>
</dbReference>
<dbReference type="GO" id="GO:0000428">
    <property type="term" value="C:DNA-directed RNA polymerase complex"/>
    <property type="evidence" value="ECO:0007669"/>
    <property type="project" value="UniProtKB-KW"/>
</dbReference>
<keyword evidence="6" id="KW-0804">Transcription</keyword>
<accession>C4Y646</accession>
<dbReference type="EC" id="2.7.7.6" evidence="2"/>
<evidence type="ECO:0000256" key="1">
    <source>
        <dbReference type="ARBA" id="ARBA00006835"/>
    </source>
</evidence>
<dbReference type="AlphaFoldDB" id="C4Y646"/>
<dbReference type="GO" id="GO:0006351">
    <property type="term" value="P:DNA-templated transcription"/>
    <property type="evidence" value="ECO:0007669"/>
    <property type="project" value="InterPro"/>
</dbReference>
<gene>
    <name evidence="8" type="ORF">CLUG_03630</name>
</gene>
<keyword evidence="4" id="KW-0808">Transferase</keyword>
<dbReference type="EMBL" id="CH408079">
    <property type="protein sequence ID" value="EEQ39502.1"/>
    <property type="molecule type" value="Genomic_DNA"/>
</dbReference>
<dbReference type="Proteomes" id="UP000007703">
    <property type="component" value="Unassembled WGS sequence"/>
</dbReference>
<evidence type="ECO:0000259" key="7">
    <source>
        <dbReference type="Pfam" id="PF04563"/>
    </source>
</evidence>
<dbReference type="Pfam" id="PF04563">
    <property type="entry name" value="RNA_pol_Rpb2_1"/>
    <property type="match status" value="1"/>
</dbReference>
<evidence type="ECO:0000256" key="3">
    <source>
        <dbReference type="ARBA" id="ARBA00022478"/>
    </source>
</evidence>
<dbReference type="HOGENOM" id="CLU_049507_0_0_1"/>
<proteinExistence type="inferred from homology"/>
<evidence type="ECO:0000256" key="4">
    <source>
        <dbReference type="ARBA" id="ARBA00022679"/>
    </source>
</evidence>
<sequence>MSQDQPVDDPYFYDEDDSNSITPEDCWTVISSFFQEKGLVSQQLDSFDEFIESTIQELVWEDSHLILDQPAQHTSEDQYENKRFEITFGKIYISKPTQTEGDGTTHPMFPQEARLRNLTYSSPLYVDMTKKKFTSDDRIRKGNELEWIEEKVDNEDAQSKVFLGKVPIMLRSKFCMLRDLGEHEFYELKECPYDMGGYFVINGSEKVLIAQERSAANIVQVFKKAAPSPISHVAEIRSALEKGSRLISSMQIKLYGRDDKGVSGRTIKATLPYIKEDIPIVIVFRALGVVPDGDILEHICYDANDWQMLEMLKPCVEEGFVIQEREVALDFIGRRGVLGIRREKRIQYAKDILQKEIIAKYHTRGGFRV</sequence>
<dbReference type="GO" id="GO:0032549">
    <property type="term" value="F:ribonucleoside binding"/>
    <property type="evidence" value="ECO:0007669"/>
    <property type="project" value="InterPro"/>
</dbReference>
<evidence type="ECO:0000313" key="8">
    <source>
        <dbReference type="EMBL" id="EEQ39502.1"/>
    </source>
</evidence>
<dbReference type="InterPro" id="IPR015712">
    <property type="entry name" value="DNA-dir_RNA_pol_su2"/>
</dbReference>
<protein>
    <recommendedName>
        <fullName evidence="2">DNA-directed RNA polymerase</fullName>
        <ecNumber evidence="2">2.7.7.6</ecNumber>
    </recommendedName>
</protein>
<feature type="domain" description="RNA polymerase beta subunit protrusion" evidence="7">
    <location>
        <begin position="38"/>
        <end position="223"/>
    </location>
</feature>
<dbReference type="PANTHER" id="PTHR20856">
    <property type="entry name" value="DNA-DIRECTED RNA POLYMERASE I SUBUNIT 2"/>
    <property type="match status" value="1"/>
</dbReference>
<dbReference type="Gene3D" id="3.90.1100.10">
    <property type="match status" value="1"/>
</dbReference>
<name>C4Y646_CLAL4</name>